<dbReference type="EMBL" id="JADEXQ010000064">
    <property type="protein sequence ID" value="MBE9031448.1"/>
    <property type="molecule type" value="Genomic_DNA"/>
</dbReference>
<dbReference type="AlphaFoldDB" id="A0A928VPI8"/>
<name>A0A928VPI8_9CYAN</name>
<accession>A0A928VPI8</accession>
<evidence type="ECO:0000313" key="2">
    <source>
        <dbReference type="Proteomes" id="UP000625316"/>
    </source>
</evidence>
<keyword evidence="2" id="KW-1185">Reference proteome</keyword>
<dbReference type="Proteomes" id="UP000625316">
    <property type="component" value="Unassembled WGS sequence"/>
</dbReference>
<protein>
    <submittedName>
        <fullName evidence="1">DUF2584 family protein</fullName>
    </submittedName>
</protein>
<comment type="caution">
    <text evidence="1">The sequence shown here is derived from an EMBL/GenBank/DDBJ whole genome shotgun (WGS) entry which is preliminary data.</text>
</comment>
<proteinExistence type="predicted"/>
<dbReference type="InterPro" id="IPR015947">
    <property type="entry name" value="PUA-like_sf"/>
</dbReference>
<evidence type="ECO:0000313" key="1">
    <source>
        <dbReference type="EMBL" id="MBE9031448.1"/>
    </source>
</evidence>
<gene>
    <name evidence="1" type="ORF">IQ266_17070</name>
</gene>
<dbReference type="Gene3D" id="2.40.240.20">
    <property type="entry name" value="Hypothetical PUA domain-like, domain 1"/>
    <property type="match status" value="1"/>
</dbReference>
<dbReference type="SUPFAM" id="SSF88697">
    <property type="entry name" value="PUA domain-like"/>
    <property type="match status" value="1"/>
</dbReference>
<dbReference type="Pfam" id="PF10763">
    <property type="entry name" value="DUF2584"/>
    <property type="match status" value="1"/>
</dbReference>
<reference evidence="1" key="1">
    <citation type="submission" date="2020-10" db="EMBL/GenBank/DDBJ databases">
        <authorList>
            <person name="Castelo-Branco R."/>
            <person name="Eusebio N."/>
            <person name="Adriana R."/>
            <person name="Vieira A."/>
            <person name="Brugerolle De Fraissinette N."/>
            <person name="Rezende De Castro R."/>
            <person name="Schneider M.P."/>
            <person name="Vasconcelos V."/>
            <person name="Leao P.N."/>
        </authorList>
    </citation>
    <scope>NUCLEOTIDE SEQUENCE</scope>
    <source>
        <strain evidence="1">LEGE 11480</strain>
    </source>
</reference>
<dbReference type="InterPro" id="IPR019699">
    <property type="entry name" value="DUF2584"/>
</dbReference>
<sequence>MGMPCEMNSILKLSDVDFPATIAIDQSFTVTKSAYRLVPIDVPIQLVNSAWQAIADVVITQVVWSQQQTQLTYRIHRVYAQPFALK</sequence>
<organism evidence="1 2">
    <name type="scientific">Romeriopsis navalis LEGE 11480</name>
    <dbReference type="NCBI Taxonomy" id="2777977"/>
    <lineage>
        <taxon>Bacteria</taxon>
        <taxon>Bacillati</taxon>
        <taxon>Cyanobacteriota</taxon>
        <taxon>Cyanophyceae</taxon>
        <taxon>Leptolyngbyales</taxon>
        <taxon>Leptolyngbyaceae</taxon>
        <taxon>Romeriopsis</taxon>
        <taxon>Romeriopsis navalis</taxon>
    </lineage>
</organism>